<evidence type="ECO:0000313" key="5">
    <source>
        <dbReference type="EMBL" id="CAF3909239.1"/>
    </source>
</evidence>
<evidence type="ECO:0000313" key="6">
    <source>
        <dbReference type="Proteomes" id="UP000663829"/>
    </source>
</evidence>
<sequence>MMSSRSSSTPTVATYFSSAEQREPSSSVVFRRRSVKQPSYSRPTSIGTSGLGDSSSNIVDLEWDKSDFTRHIAETDALSCYDVNEMAEILRNRFLEFDMQSQASFSGGYPSLGGGGGGHATPDRLSQISDSSYLQLLNTETAQHQQPDILENDPYLKYASFTIDELLKIKRLALMSHNRMTFDVDSLYAPQHLQFPFSSQPNFHHSMPDLRQHENITIPLKSKHLSLMDMKSFEWTYLKETSENAVIKRILSAKNSISMSTSSAVQTVNQKEQQQSRQHGSSVNFSRLSRLAMFRIYIEKLRDKVYLMVYETFQAPPTTTNRNPLSTTNSTNTSRMPVITEETIESYDIIDDDM</sequence>
<feature type="compositionally biased region" description="Polar residues" evidence="1">
    <location>
        <begin position="36"/>
        <end position="52"/>
    </location>
</feature>
<dbReference type="Proteomes" id="UP000677228">
    <property type="component" value="Unassembled WGS sequence"/>
</dbReference>
<dbReference type="Proteomes" id="UP000682733">
    <property type="component" value="Unassembled WGS sequence"/>
</dbReference>
<accession>A0A813UBY5</accession>
<organism evidence="2 6">
    <name type="scientific">Didymodactylos carnosus</name>
    <dbReference type="NCBI Taxonomy" id="1234261"/>
    <lineage>
        <taxon>Eukaryota</taxon>
        <taxon>Metazoa</taxon>
        <taxon>Spiralia</taxon>
        <taxon>Gnathifera</taxon>
        <taxon>Rotifera</taxon>
        <taxon>Eurotatoria</taxon>
        <taxon>Bdelloidea</taxon>
        <taxon>Philodinida</taxon>
        <taxon>Philodinidae</taxon>
        <taxon>Didymodactylos</taxon>
    </lineage>
</organism>
<proteinExistence type="predicted"/>
<name>A0A813UBY5_9BILA</name>
<evidence type="ECO:0000313" key="3">
    <source>
        <dbReference type="EMBL" id="CAF1128564.1"/>
    </source>
</evidence>
<dbReference type="EMBL" id="CAJOBA010020637">
    <property type="protein sequence ID" value="CAF3909239.1"/>
    <property type="molecule type" value="Genomic_DNA"/>
</dbReference>
<dbReference type="OrthoDB" id="10002917at2759"/>
<dbReference type="AlphaFoldDB" id="A0A813UBY5"/>
<keyword evidence="6" id="KW-1185">Reference proteome</keyword>
<feature type="region of interest" description="Disordered" evidence="1">
    <location>
        <begin position="1"/>
        <end position="52"/>
    </location>
</feature>
<dbReference type="Proteomes" id="UP000663829">
    <property type="component" value="Unassembled WGS sequence"/>
</dbReference>
<comment type="caution">
    <text evidence="2">The sequence shown here is derived from an EMBL/GenBank/DDBJ whole genome shotgun (WGS) entry which is preliminary data.</text>
</comment>
<protein>
    <submittedName>
        <fullName evidence="2">Uncharacterized protein</fullName>
    </submittedName>
</protein>
<evidence type="ECO:0000313" key="2">
    <source>
        <dbReference type="EMBL" id="CAF0825536.1"/>
    </source>
</evidence>
<evidence type="ECO:0000313" key="4">
    <source>
        <dbReference type="EMBL" id="CAF3612271.1"/>
    </source>
</evidence>
<dbReference type="EMBL" id="CAJNOQ010000657">
    <property type="protein sequence ID" value="CAF0825536.1"/>
    <property type="molecule type" value="Genomic_DNA"/>
</dbReference>
<dbReference type="Proteomes" id="UP000681722">
    <property type="component" value="Unassembled WGS sequence"/>
</dbReference>
<reference evidence="2" key="1">
    <citation type="submission" date="2021-02" db="EMBL/GenBank/DDBJ databases">
        <authorList>
            <person name="Nowell W R."/>
        </authorList>
    </citation>
    <scope>NUCLEOTIDE SEQUENCE</scope>
</reference>
<dbReference type="EMBL" id="CAJNOK010010944">
    <property type="protein sequence ID" value="CAF1128564.1"/>
    <property type="molecule type" value="Genomic_DNA"/>
</dbReference>
<gene>
    <name evidence="2" type="ORF">GPM918_LOCUS4776</name>
    <name evidence="3" type="ORF">OVA965_LOCUS20536</name>
    <name evidence="4" type="ORF">SRO942_LOCUS4777</name>
    <name evidence="5" type="ORF">TMI583_LOCUS20952</name>
</gene>
<evidence type="ECO:0000256" key="1">
    <source>
        <dbReference type="SAM" id="MobiDB-lite"/>
    </source>
</evidence>
<dbReference type="EMBL" id="CAJOBC010000657">
    <property type="protein sequence ID" value="CAF3612271.1"/>
    <property type="molecule type" value="Genomic_DNA"/>
</dbReference>
<feature type="compositionally biased region" description="Polar residues" evidence="1">
    <location>
        <begin position="1"/>
        <end position="19"/>
    </location>
</feature>